<dbReference type="GO" id="GO:0003887">
    <property type="term" value="F:DNA-directed DNA polymerase activity"/>
    <property type="evidence" value="ECO:0007669"/>
    <property type="project" value="UniProtKB-KW"/>
</dbReference>
<dbReference type="CDD" id="cd07436">
    <property type="entry name" value="PHP_PolX"/>
    <property type="match status" value="1"/>
</dbReference>
<dbReference type="InterPro" id="IPR004013">
    <property type="entry name" value="PHP_dom"/>
</dbReference>
<dbReference type="InterPro" id="IPR003583">
    <property type="entry name" value="Hlx-hairpin-Hlx_DNA-bd_motif"/>
</dbReference>
<dbReference type="SMART" id="SM00278">
    <property type="entry name" value="HhH1"/>
    <property type="match status" value="3"/>
</dbReference>
<dbReference type="PANTHER" id="PTHR36928">
    <property type="entry name" value="PHOSPHATASE YCDX-RELATED"/>
    <property type="match status" value="1"/>
</dbReference>
<dbReference type="InterPro" id="IPR003141">
    <property type="entry name" value="Pol/His_phosphatase_N"/>
</dbReference>
<dbReference type="SUPFAM" id="SSF158702">
    <property type="entry name" value="Sec63 N-terminal domain-like"/>
    <property type="match status" value="1"/>
</dbReference>
<dbReference type="eggNOG" id="COG1796">
    <property type="taxonomic scope" value="Bacteria"/>
</dbReference>
<evidence type="ECO:0000313" key="12">
    <source>
        <dbReference type="EMBL" id="CAN98953.1"/>
    </source>
</evidence>
<dbReference type="Proteomes" id="UP000002139">
    <property type="component" value="Chromosome"/>
</dbReference>
<dbReference type="Pfam" id="PF14791">
    <property type="entry name" value="DNA_pol_B_thumb"/>
    <property type="match status" value="1"/>
</dbReference>
<dbReference type="Gene3D" id="1.10.150.110">
    <property type="entry name" value="DNA polymerase beta, N-terminal domain-like"/>
    <property type="match status" value="1"/>
</dbReference>
<dbReference type="InterPro" id="IPR029398">
    <property type="entry name" value="PolB_thumb"/>
</dbReference>
<dbReference type="eggNOG" id="COG1387">
    <property type="taxonomic scope" value="Bacteria"/>
</dbReference>
<dbReference type="Pfam" id="PF14520">
    <property type="entry name" value="HHH_5"/>
    <property type="match status" value="1"/>
</dbReference>
<organism evidence="12 13">
    <name type="scientific">Sorangium cellulosum (strain So ce56)</name>
    <name type="common">Polyangium cellulosum (strain So ce56)</name>
    <dbReference type="NCBI Taxonomy" id="448385"/>
    <lineage>
        <taxon>Bacteria</taxon>
        <taxon>Pseudomonadati</taxon>
        <taxon>Myxococcota</taxon>
        <taxon>Polyangia</taxon>
        <taxon>Polyangiales</taxon>
        <taxon>Polyangiaceae</taxon>
        <taxon>Sorangium</taxon>
    </lineage>
</organism>
<feature type="domain" description="Helix-hairpin-helix DNA-binding motif class 1" evidence="9">
    <location>
        <begin position="106"/>
        <end position="125"/>
    </location>
</feature>
<dbReference type="EC" id="2.7.7.7" evidence="2"/>
<gene>
    <name evidence="12" type="ordered locus">sce8781</name>
</gene>
<dbReference type="InterPro" id="IPR002054">
    <property type="entry name" value="DNA-dir_DNA_pol_X"/>
</dbReference>
<keyword evidence="7" id="KW-0239">DNA-directed DNA polymerase</keyword>
<dbReference type="InterPro" id="IPR016195">
    <property type="entry name" value="Pol/histidinol_Pase-like"/>
</dbReference>
<proteinExistence type="predicted"/>
<dbReference type="GO" id="GO:0003677">
    <property type="term" value="F:DNA binding"/>
    <property type="evidence" value="ECO:0007669"/>
    <property type="project" value="InterPro"/>
</dbReference>
<name>A9G4Z0_SORC5</name>
<dbReference type="KEGG" id="scl:sce8781"/>
<comment type="cofactor">
    <cofactor evidence="1">
        <name>Mg(2+)</name>
        <dbReference type="ChEBI" id="CHEBI:18420"/>
    </cofactor>
</comment>
<evidence type="ECO:0000259" key="9">
    <source>
        <dbReference type="SMART" id="SM00278"/>
    </source>
</evidence>
<dbReference type="InterPro" id="IPR022311">
    <property type="entry name" value="PolX-like"/>
</dbReference>
<dbReference type="GO" id="GO:0006281">
    <property type="term" value="P:DNA repair"/>
    <property type="evidence" value="ECO:0007669"/>
    <property type="project" value="InterPro"/>
</dbReference>
<feature type="domain" description="Helix-hairpin-helix DNA-binding motif class 1" evidence="9">
    <location>
        <begin position="66"/>
        <end position="85"/>
    </location>
</feature>
<accession>A9G4Z0</accession>
<comment type="catalytic activity">
    <reaction evidence="8">
        <text>DNA(n) + a 2'-deoxyribonucleoside 5'-triphosphate = DNA(n+1) + diphosphate</text>
        <dbReference type="Rhea" id="RHEA:22508"/>
        <dbReference type="Rhea" id="RHEA-COMP:17339"/>
        <dbReference type="Rhea" id="RHEA-COMP:17340"/>
        <dbReference type="ChEBI" id="CHEBI:33019"/>
        <dbReference type="ChEBI" id="CHEBI:61560"/>
        <dbReference type="ChEBI" id="CHEBI:173112"/>
        <dbReference type="EC" id="2.7.7.7"/>
    </reaction>
</comment>
<keyword evidence="4 12" id="KW-0808">Transferase</keyword>
<protein>
    <recommendedName>
        <fullName evidence="2">DNA-directed DNA polymerase</fullName>
        <ecNumber evidence="2">2.7.7.7</ecNumber>
    </recommendedName>
</protein>
<dbReference type="InterPro" id="IPR010996">
    <property type="entry name" value="HHH_MUS81"/>
</dbReference>
<dbReference type="Gene3D" id="3.30.210.10">
    <property type="entry name" value="DNA polymerase, thumb domain"/>
    <property type="match status" value="1"/>
</dbReference>
<dbReference type="InterPro" id="IPR037160">
    <property type="entry name" value="DNA_Pol_thumb_sf"/>
</dbReference>
<dbReference type="Pfam" id="PF14716">
    <property type="entry name" value="HHH_8"/>
    <property type="match status" value="1"/>
</dbReference>
<keyword evidence="13" id="KW-1185">Reference proteome</keyword>
<dbReference type="AlphaFoldDB" id="A9G4Z0"/>
<dbReference type="InterPro" id="IPR050243">
    <property type="entry name" value="PHP_phosphatase"/>
</dbReference>
<dbReference type="InterPro" id="IPR047967">
    <property type="entry name" value="PolX_PHP"/>
</dbReference>
<dbReference type="Gene3D" id="1.10.150.20">
    <property type="entry name" value="5' to 3' exonuclease, C-terminal subdomain"/>
    <property type="match status" value="1"/>
</dbReference>
<evidence type="ECO:0000313" key="13">
    <source>
        <dbReference type="Proteomes" id="UP000002139"/>
    </source>
</evidence>
<evidence type="ECO:0000256" key="2">
    <source>
        <dbReference type="ARBA" id="ARBA00012417"/>
    </source>
</evidence>
<evidence type="ECO:0000256" key="3">
    <source>
        <dbReference type="ARBA" id="ARBA00022634"/>
    </source>
</evidence>
<feature type="domain" description="Polymerase/histidinol phosphatase N-terminal" evidence="10">
    <location>
        <begin position="357"/>
        <end position="435"/>
    </location>
</feature>
<keyword evidence="3" id="KW-0237">DNA synthesis</keyword>
<keyword evidence="6" id="KW-0235">DNA replication</keyword>
<feature type="domain" description="Helix-hairpin-helix DNA-binding motif class 1" evidence="9">
    <location>
        <begin position="141"/>
        <end position="160"/>
    </location>
</feature>
<evidence type="ECO:0000259" key="10">
    <source>
        <dbReference type="SMART" id="SM00481"/>
    </source>
</evidence>
<evidence type="ECO:0000256" key="5">
    <source>
        <dbReference type="ARBA" id="ARBA00022695"/>
    </source>
</evidence>
<reference evidence="12 13" key="1">
    <citation type="journal article" date="2007" name="Nat. Biotechnol.">
        <title>Complete genome sequence of the myxobacterium Sorangium cellulosum.</title>
        <authorList>
            <person name="Schneiker S."/>
            <person name="Perlova O."/>
            <person name="Kaiser O."/>
            <person name="Gerth K."/>
            <person name="Alici A."/>
            <person name="Altmeyer M.O."/>
            <person name="Bartels D."/>
            <person name="Bekel T."/>
            <person name="Beyer S."/>
            <person name="Bode E."/>
            <person name="Bode H.B."/>
            <person name="Bolten C.J."/>
            <person name="Choudhuri J.V."/>
            <person name="Doss S."/>
            <person name="Elnakady Y.A."/>
            <person name="Frank B."/>
            <person name="Gaigalat L."/>
            <person name="Goesmann A."/>
            <person name="Groeger C."/>
            <person name="Gross F."/>
            <person name="Jelsbak L."/>
            <person name="Jelsbak L."/>
            <person name="Kalinowski J."/>
            <person name="Kegler C."/>
            <person name="Knauber T."/>
            <person name="Konietzny S."/>
            <person name="Kopp M."/>
            <person name="Krause L."/>
            <person name="Krug D."/>
            <person name="Linke B."/>
            <person name="Mahmud T."/>
            <person name="Martinez-Arias R."/>
            <person name="McHardy A.C."/>
            <person name="Merai M."/>
            <person name="Meyer F."/>
            <person name="Mormann S."/>
            <person name="Munoz-Dorado J."/>
            <person name="Perez J."/>
            <person name="Pradella S."/>
            <person name="Rachid S."/>
            <person name="Raddatz G."/>
            <person name="Rosenau F."/>
            <person name="Rueckert C."/>
            <person name="Sasse F."/>
            <person name="Scharfe M."/>
            <person name="Schuster S.C."/>
            <person name="Suen G."/>
            <person name="Treuner-Lange A."/>
            <person name="Velicer G.J."/>
            <person name="Vorholter F.-J."/>
            <person name="Weissman K.J."/>
            <person name="Welch R.D."/>
            <person name="Wenzel S.C."/>
            <person name="Whitworth D.E."/>
            <person name="Wilhelm S."/>
            <person name="Wittmann C."/>
            <person name="Bloecker H."/>
            <person name="Puehler A."/>
            <person name="Mueller R."/>
        </authorList>
    </citation>
    <scope>NUCLEOTIDE SEQUENCE [LARGE SCALE GENOMIC DNA]</scope>
    <source>
        <strain evidence="13">So ce56</strain>
    </source>
</reference>
<dbReference type="Gene3D" id="3.20.20.140">
    <property type="entry name" value="Metal-dependent hydrolases"/>
    <property type="match status" value="1"/>
</dbReference>
<keyword evidence="5 12" id="KW-0548">Nucleotidyltransferase</keyword>
<dbReference type="STRING" id="448385.sce8781"/>
<dbReference type="SUPFAM" id="SSF89550">
    <property type="entry name" value="PHP domain-like"/>
    <property type="match status" value="1"/>
</dbReference>
<dbReference type="GO" id="GO:0008270">
    <property type="term" value="F:zinc ion binding"/>
    <property type="evidence" value="ECO:0007669"/>
    <property type="project" value="TreeGrafter"/>
</dbReference>
<feature type="domain" description="DNA-directed DNA polymerase X" evidence="11">
    <location>
        <begin position="15"/>
        <end position="328"/>
    </location>
</feature>
<dbReference type="InterPro" id="IPR027421">
    <property type="entry name" value="DNA_pol_lamdba_lyase_dom_sf"/>
</dbReference>
<dbReference type="PIRSF" id="PIRSF005047">
    <property type="entry name" value="UCP005047_YshC"/>
    <property type="match status" value="1"/>
</dbReference>
<dbReference type="HOGENOM" id="CLU_017729_1_0_7"/>
<dbReference type="PANTHER" id="PTHR36928:SF1">
    <property type="entry name" value="PHOSPHATASE YCDX-RELATED"/>
    <property type="match status" value="1"/>
</dbReference>
<dbReference type="GO" id="GO:0042578">
    <property type="term" value="F:phosphoric ester hydrolase activity"/>
    <property type="evidence" value="ECO:0007669"/>
    <property type="project" value="TreeGrafter"/>
</dbReference>
<evidence type="ECO:0000256" key="6">
    <source>
        <dbReference type="ARBA" id="ARBA00022705"/>
    </source>
</evidence>
<dbReference type="SUPFAM" id="SSF81301">
    <property type="entry name" value="Nucleotidyltransferase"/>
    <property type="match status" value="1"/>
</dbReference>
<dbReference type="GO" id="GO:0005829">
    <property type="term" value="C:cytosol"/>
    <property type="evidence" value="ECO:0007669"/>
    <property type="project" value="TreeGrafter"/>
</dbReference>
<dbReference type="Pfam" id="PF02811">
    <property type="entry name" value="PHP"/>
    <property type="match status" value="1"/>
</dbReference>
<dbReference type="SMART" id="SM00481">
    <property type="entry name" value="POLIIIAc"/>
    <property type="match status" value="1"/>
</dbReference>
<evidence type="ECO:0000256" key="8">
    <source>
        <dbReference type="ARBA" id="ARBA00049244"/>
    </source>
</evidence>
<dbReference type="CDD" id="cd00141">
    <property type="entry name" value="NT_POLXc"/>
    <property type="match status" value="1"/>
</dbReference>
<sequence>MNSGGRRVLELPPPMLDKLDIARALRETGTLLLIKGENPFRARAYETGAEALEQLTDDLGALVTSKKLTGIKGIGPALAAQIAELYQTGRSAQLEELRAELPSGVLELAQVPGMSLKRMKALHEALGIGSVEELKRACLAGKVRAVKGFGAKTEASLLEGIARHEARDERVLLVDALEAAEPLLAHVRGCEATEQADLAGSIRRWEETVAGIDLVAAADDAAQVIDCFVRSPQVAEVEERGDARCRVRLSGGLRGELLCVPPRDYAAALHHRTGAPEYLSALGALARELGLTLDERGLSRGKKRLSVKTEEDLYEHIGVPYIAPELRESAEDIVAAVERAARAGREGELVEEGDIQGMVHCHTVYSDGKNTIEEMALEAEAMGMKYLTITDHSPAAHYANGVGLDRLKQQWDEIARVQERVSVKLLRGTESDILESGRLDYPDAILEQLDVVIASIHSRMKMDADQMTRRLVSAMRLPVFKIWGHALGRLIQRREPFACRVEEVLDAVAESRAAVEVNGDPYRLDMEPRWIKEARKRGIRFVISTDAHSTRALHNLRFGVGTARRGGLRRGEVLNALGPAAFQKAVQPA</sequence>
<dbReference type="SMART" id="SM00483">
    <property type="entry name" value="POLXc"/>
    <property type="match status" value="1"/>
</dbReference>
<evidence type="ECO:0000256" key="1">
    <source>
        <dbReference type="ARBA" id="ARBA00001946"/>
    </source>
</evidence>
<dbReference type="InterPro" id="IPR043519">
    <property type="entry name" value="NT_sf"/>
</dbReference>
<evidence type="ECO:0000256" key="4">
    <source>
        <dbReference type="ARBA" id="ARBA00022679"/>
    </source>
</evidence>
<evidence type="ECO:0000256" key="7">
    <source>
        <dbReference type="ARBA" id="ARBA00022932"/>
    </source>
</evidence>
<dbReference type="Gene3D" id="3.30.460.10">
    <property type="entry name" value="Beta Polymerase, domain 2"/>
    <property type="match status" value="1"/>
</dbReference>
<evidence type="ECO:0000259" key="11">
    <source>
        <dbReference type="SMART" id="SM00483"/>
    </source>
</evidence>
<dbReference type="EMBL" id="AM746676">
    <property type="protein sequence ID" value="CAN98953.1"/>
    <property type="molecule type" value="Genomic_DNA"/>
</dbReference>
<dbReference type="SUPFAM" id="SSF47802">
    <property type="entry name" value="DNA polymerase beta, N-terminal domain-like"/>
    <property type="match status" value="1"/>
</dbReference>